<dbReference type="GO" id="GO:0016491">
    <property type="term" value="F:oxidoreductase activity"/>
    <property type="evidence" value="ECO:0007669"/>
    <property type="project" value="UniProtKB-KW"/>
</dbReference>
<dbReference type="GO" id="GO:0071949">
    <property type="term" value="F:FAD binding"/>
    <property type="evidence" value="ECO:0007669"/>
    <property type="project" value="InterPro"/>
</dbReference>
<dbReference type="EMBL" id="JAAVMX010000003">
    <property type="protein sequence ID" value="KAF4511030.1"/>
    <property type="molecule type" value="Genomic_DNA"/>
</dbReference>
<keyword evidence="2" id="KW-0285">Flavoprotein</keyword>
<dbReference type="PANTHER" id="PTHR42973">
    <property type="entry name" value="BINDING OXIDOREDUCTASE, PUTATIVE (AFU_ORTHOLOGUE AFUA_1G17690)-RELATED"/>
    <property type="match status" value="1"/>
</dbReference>
<evidence type="ECO:0000256" key="2">
    <source>
        <dbReference type="ARBA" id="ARBA00022630"/>
    </source>
</evidence>
<dbReference type="SUPFAM" id="SSF56176">
    <property type="entry name" value="FAD-binding/transporter-associated domain-like"/>
    <property type="match status" value="1"/>
</dbReference>
<protein>
    <recommendedName>
        <fullName evidence="5">FAD-binding PCMH-type domain-containing protein</fullName>
    </recommendedName>
</protein>
<organism evidence="6 7">
    <name type="scientific">Ophiocordyceps sinensis</name>
    <dbReference type="NCBI Taxonomy" id="72228"/>
    <lineage>
        <taxon>Eukaryota</taxon>
        <taxon>Fungi</taxon>
        <taxon>Dikarya</taxon>
        <taxon>Ascomycota</taxon>
        <taxon>Pezizomycotina</taxon>
        <taxon>Sordariomycetes</taxon>
        <taxon>Hypocreomycetidae</taxon>
        <taxon>Hypocreales</taxon>
        <taxon>Ophiocordycipitaceae</taxon>
        <taxon>Ophiocordyceps</taxon>
    </lineage>
</organism>
<sequence>MSCPQAEPLRAAGLESQVIIPDDPKYTVRLQSYFDNGSKLRPACFVQPRSADQVATAVRALAAARQLFAVRAGGCSTRAGSSNIEGGVTIDLGLLNSVEYDPSTQTAHLGAGATWQEVYDELEKHGRVVGGGRVGSVGVGGYLLGGGMSIYQGRHGFACDNLVACQVALANGTIITADSNQHQHLFQALKGGGNNFGIVTRFTMKTYPIQGPVWGGVALKTADVAPAASQALQDFTSNAANDPDSTVILVACHQPAYGGHGLLALCFNAAGVEKPKAFSQFAEFPEAFSSYKTGKIQDLLPFSELPLEHFNVWYTLTFKNDATIVAKASELQYQMATEFQTKIPSNEFATHVAFQPIPRLFTEKSAEAGGNVLGLDGYPHDAILLQVSASVKTAELAEWARERAQALLEQVRAFAGKDRLCPWLYLNYAHESQEVLEGYGPDNVRKIREAAAKYDPEGVFQKLCPGGFKIAAVKG</sequence>
<gene>
    <name evidence="6" type="ORF">G6O67_002867</name>
</gene>
<feature type="domain" description="FAD-binding PCMH-type" evidence="5">
    <location>
        <begin position="38"/>
        <end position="209"/>
    </location>
</feature>
<dbReference type="InterPro" id="IPR036318">
    <property type="entry name" value="FAD-bd_PCMH-like_sf"/>
</dbReference>
<evidence type="ECO:0000256" key="3">
    <source>
        <dbReference type="ARBA" id="ARBA00022827"/>
    </source>
</evidence>
<comment type="caution">
    <text evidence="6">The sequence shown here is derived from an EMBL/GenBank/DDBJ whole genome shotgun (WGS) entry which is preliminary data.</text>
</comment>
<dbReference type="OrthoDB" id="2151789at2759"/>
<dbReference type="InterPro" id="IPR016166">
    <property type="entry name" value="FAD-bd_PCMH"/>
</dbReference>
<reference evidence="6 7" key="1">
    <citation type="journal article" date="2020" name="Genome Biol. Evol.">
        <title>A new high-quality draft genome assembly of the Chinese cordyceps Ophiocordyceps sinensis.</title>
        <authorList>
            <person name="Shu R."/>
            <person name="Zhang J."/>
            <person name="Meng Q."/>
            <person name="Zhang H."/>
            <person name="Zhou G."/>
            <person name="Li M."/>
            <person name="Wu P."/>
            <person name="Zhao Y."/>
            <person name="Chen C."/>
            <person name="Qin Q."/>
        </authorList>
    </citation>
    <scope>NUCLEOTIDE SEQUENCE [LARGE SCALE GENOMIC DNA]</scope>
    <source>
        <strain evidence="6 7">IOZ07</strain>
    </source>
</reference>
<keyword evidence="7" id="KW-1185">Reference proteome</keyword>
<dbReference type="Pfam" id="PF01565">
    <property type="entry name" value="FAD_binding_4"/>
    <property type="match status" value="1"/>
</dbReference>
<dbReference type="PROSITE" id="PS51387">
    <property type="entry name" value="FAD_PCMH"/>
    <property type="match status" value="1"/>
</dbReference>
<dbReference type="Gene3D" id="3.30.465.10">
    <property type="match status" value="1"/>
</dbReference>
<keyword evidence="3" id="KW-0274">FAD</keyword>
<dbReference type="PANTHER" id="PTHR42973:SF53">
    <property type="entry name" value="FAD-BINDING PCMH-TYPE DOMAIN-CONTAINING PROTEIN-RELATED"/>
    <property type="match status" value="1"/>
</dbReference>
<evidence type="ECO:0000259" key="5">
    <source>
        <dbReference type="PROSITE" id="PS51387"/>
    </source>
</evidence>
<dbReference type="InterPro" id="IPR016169">
    <property type="entry name" value="FAD-bd_PCMH_sub2"/>
</dbReference>
<keyword evidence="4" id="KW-0560">Oxidoreductase</keyword>
<dbReference type="Proteomes" id="UP000557566">
    <property type="component" value="Unassembled WGS sequence"/>
</dbReference>
<evidence type="ECO:0000313" key="6">
    <source>
        <dbReference type="EMBL" id="KAF4511030.1"/>
    </source>
</evidence>
<dbReference type="AlphaFoldDB" id="A0A8H4PV22"/>
<name>A0A8H4PV22_9HYPO</name>
<dbReference type="InterPro" id="IPR050416">
    <property type="entry name" value="FAD-linked_Oxidoreductase"/>
</dbReference>
<accession>A0A8H4PV22</accession>
<proteinExistence type="inferred from homology"/>
<evidence type="ECO:0000256" key="4">
    <source>
        <dbReference type="ARBA" id="ARBA00023002"/>
    </source>
</evidence>
<dbReference type="InterPro" id="IPR006094">
    <property type="entry name" value="Oxid_FAD_bind_N"/>
</dbReference>
<comment type="similarity">
    <text evidence="1">Belongs to the oxygen-dependent FAD-linked oxidoreductase family.</text>
</comment>
<evidence type="ECO:0000256" key="1">
    <source>
        <dbReference type="ARBA" id="ARBA00005466"/>
    </source>
</evidence>
<evidence type="ECO:0000313" key="7">
    <source>
        <dbReference type="Proteomes" id="UP000557566"/>
    </source>
</evidence>